<keyword evidence="4" id="KW-1185">Reference proteome</keyword>
<dbReference type="Pfam" id="PF03480">
    <property type="entry name" value="DctP"/>
    <property type="match status" value="1"/>
</dbReference>
<dbReference type="InterPro" id="IPR018389">
    <property type="entry name" value="DctP_fam"/>
</dbReference>
<accession>A0A1I0BJ50</accession>
<evidence type="ECO:0000256" key="1">
    <source>
        <dbReference type="ARBA" id="ARBA00022729"/>
    </source>
</evidence>
<dbReference type="AlphaFoldDB" id="A0A1I0BJ50"/>
<proteinExistence type="predicted"/>
<dbReference type="GO" id="GO:0055085">
    <property type="term" value="P:transmembrane transport"/>
    <property type="evidence" value="ECO:0007669"/>
    <property type="project" value="InterPro"/>
</dbReference>
<dbReference type="PANTHER" id="PTHR33376">
    <property type="match status" value="1"/>
</dbReference>
<dbReference type="Gene3D" id="3.40.190.170">
    <property type="entry name" value="Bacterial extracellular solute-binding protein, family 7"/>
    <property type="match status" value="1"/>
</dbReference>
<dbReference type="RefSeq" id="WP_091849392.1">
    <property type="nucleotide sequence ID" value="NZ_FOHZ01000004.1"/>
</dbReference>
<dbReference type="STRING" id="430453.SAMN04487962_10419"/>
<dbReference type="EMBL" id="FOHZ01000004">
    <property type="protein sequence ID" value="SET06283.1"/>
    <property type="molecule type" value="Genomic_DNA"/>
</dbReference>
<dbReference type="OrthoDB" id="9177965at2"/>
<keyword evidence="1 2" id="KW-0732">Signal</keyword>
<protein>
    <submittedName>
        <fullName evidence="3">TRAP-type C4-dicarboxylate transport system, substrate-binding protein</fullName>
    </submittedName>
</protein>
<dbReference type="PANTHER" id="PTHR33376:SF15">
    <property type="entry name" value="BLL6794 PROTEIN"/>
    <property type="match status" value="1"/>
</dbReference>
<evidence type="ECO:0000313" key="4">
    <source>
        <dbReference type="Proteomes" id="UP000198762"/>
    </source>
</evidence>
<organism evidence="3 4">
    <name type="scientific">Marinobacter segnicrescens</name>
    <dbReference type="NCBI Taxonomy" id="430453"/>
    <lineage>
        <taxon>Bacteria</taxon>
        <taxon>Pseudomonadati</taxon>
        <taxon>Pseudomonadota</taxon>
        <taxon>Gammaproteobacteria</taxon>
        <taxon>Pseudomonadales</taxon>
        <taxon>Marinobacteraceae</taxon>
        <taxon>Marinobacter</taxon>
    </lineage>
</organism>
<feature type="chain" id="PRO_5011795327" evidence="2">
    <location>
        <begin position="26"/>
        <end position="384"/>
    </location>
</feature>
<evidence type="ECO:0000256" key="2">
    <source>
        <dbReference type="SAM" id="SignalP"/>
    </source>
</evidence>
<dbReference type="InterPro" id="IPR038404">
    <property type="entry name" value="TRAP_DctP_sf"/>
</dbReference>
<dbReference type="CDD" id="cd13666">
    <property type="entry name" value="PBP2_TRAP_DctP_like_1"/>
    <property type="match status" value="1"/>
</dbReference>
<feature type="signal peptide" evidence="2">
    <location>
        <begin position="1"/>
        <end position="25"/>
    </location>
</feature>
<gene>
    <name evidence="3" type="ORF">SAMN04487962_10419</name>
</gene>
<sequence length="384" mass="42555">MKKQSLTNLLSTVILISLIVSTANATTLNFASPYPSGSLPTNVVEQWASKVNEYSSGKVSAKVFPLSLLSAAEASPGIRDGIADVGFVIMAYWPGSYAHSNMVNESAMQMKLISENNLNGKGTFAFQGAMAEFILHSCPECLNEYQSQNQVYTANVTTANYALLCNKKITKPSEMNGTRVRAGGSHWARWLKEFDATQVNMTINDIREALSQGVVDCTLAQPSELRNLGLSEVVNHVTIDLPGGVYAGVGGATFNRDTWRSLDVDQRKAILKAGAFLTAEIAWQSELQAREVMEDFRKNDGQMHYASEQFVKLTKEFIEDDMSELVSYYETKHGVKNGDALLSDFTEILRKWVDRVKEADSSEELSEIYWEEIFSKVDVSKYGL</sequence>
<reference evidence="4" key="1">
    <citation type="submission" date="2016-10" db="EMBL/GenBank/DDBJ databases">
        <authorList>
            <person name="Varghese N."/>
            <person name="Submissions S."/>
        </authorList>
    </citation>
    <scope>NUCLEOTIDE SEQUENCE [LARGE SCALE GENOMIC DNA]</scope>
    <source>
        <strain evidence="4">CGMCC 1.6489</strain>
    </source>
</reference>
<name>A0A1I0BJ50_9GAMM</name>
<dbReference type="Proteomes" id="UP000198762">
    <property type="component" value="Unassembled WGS sequence"/>
</dbReference>
<evidence type="ECO:0000313" key="3">
    <source>
        <dbReference type="EMBL" id="SET06283.1"/>
    </source>
</evidence>